<proteinExistence type="predicted"/>
<feature type="region of interest" description="Disordered" evidence="1">
    <location>
        <begin position="61"/>
        <end position="98"/>
    </location>
</feature>
<name>A0ABD1DVZ4_CULPP</name>
<evidence type="ECO:0000256" key="1">
    <source>
        <dbReference type="SAM" id="MobiDB-lite"/>
    </source>
</evidence>
<dbReference type="AlphaFoldDB" id="A0ABD1DVZ4"/>
<reference evidence="2 3" key="1">
    <citation type="submission" date="2024-05" db="EMBL/GenBank/DDBJ databases">
        <title>Culex pipiens pipiens assembly and annotation.</title>
        <authorList>
            <person name="Alout H."/>
            <person name="Durand T."/>
        </authorList>
    </citation>
    <scope>NUCLEOTIDE SEQUENCE [LARGE SCALE GENOMIC DNA]</scope>
    <source>
        <strain evidence="2">HA-2024</strain>
        <tissue evidence="2">Whole body</tissue>
    </source>
</reference>
<gene>
    <name evidence="2" type="ORF">pipiens_001745</name>
</gene>
<organism evidence="2 3">
    <name type="scientific">Culex pipiens pipiens</name>
    <name type="common">Northern house mosquito</name>
    <dbReference type="NCBI Taxonomy" id="38569"/>
    <lineage>
        <taxon>Eukaryota</taxon>
        <taxon>Metazoa</taxon>
        <taxon>Ecdysozoa</taxon>
        <taxon>Arthropoda</taxon>
        <taxon>Hexapoda</taxon>
        <taxon>Insecta</taxon>
        <taxon>Pterygota</taxon>
        <taxon>Neoptera</taxon>
        <taxon>Endopterygota</taxon>
        <taxon>Diptera</taxon>
        <taxon>Nematocera</taxon>
        <taxon>Culicoidea</taxon>
        <taxon>Culicidae</taxon>
        <taxon>Culicinae</taxon>
        <taxon>Culicini</taxon>
        <taxon>Culex</taxon>
        <taxon>Culex</taxon>
    </lineage>
</organism>
<evidence type="ECO:0000313" key="3">
    <source>
        <dbReference type="Proteomes" id="UP001562425"/>
    </source>
</evidence>
<feature type="compositionally biased region" description="Basic and acidic residues" evidence="1">
    <location>
        <begin position="9"/>
        <end position="27"/>
    </location>
</feature>
<comment type="caution">
    <text evidence="2">The sequence shown here is derived from an EMBL/GenBank/DDBJ whole genome shotgun (WGS) entry which is preliminary data.</text>
</comment>
<accession>A0ABD1DVZ4</accession>
<protein>
    <submittedName>
        <fullName evidence="2">Uncharacterized protein</fullName>
    </submittedName>
</protein>
<evidence type="ECO:0000313" key="2">
    <source>
        <dbReference type="EMBL" id="KAL1403917.1"/>
    </source>
</evidence>
<sequence>MIVMHKHHNQDSHENHDSYEQDHDHGVARKQKRQAGYYQQPLPEVQYDYIQPAYYDHYQPPAYYPPPTYHQKPPCKKHHPTTTTTTTTTPKPHHHHLQHHKPLHHPVLIPDKALWDKKVELIQDKLEAIHALKDKSVHKVKDVLDQVFFPESRSDPTEVRSEPVETDSRTFLDSKCACEEQIGLLEVSVLQLGDELRKVKSFLAAKEATLLDGTTKIVKVVKVAEEEEN</sequence>
<dbReference type="EMBL" id="JBEHCU010001005">
    <property type="protein sequence ID" value="KAL1403917.1"/>
    <property type="molecule type" value="Genomic_DNA"/>
</dbReference>
<dbReference type="Proteomes" id="UP001562425">
    <property type="component" value="Unassembled WGS sequence"/>
</dbReference>
<feature type="compositionally biased region" description="Low complexity" evidence="1">
    <location>
        <begin position="81"/>
        <end position="90"/>
    </location>
</feature>
<feature type="region of interest" description="Disordered" evidence="1">
    <location>
        <begin position="1"/>
        <end position="33"/>
    </location>
</feature>
<keyword evidence="3" id="KW-1185">Reference proteome</keyword>